<organism evidence="3 4">
    <name type="scientific">Hyphococcus aureus</name>
    <dbReference type="NCBI Taxonomy" id="2666033"/>
    <lineage>
        <taxon>Bacteria</taxon>
        <taxon>Pseudomonadati</taxon>
        <taxon>Pseudomonadota</taxon>
        <taxon>Alphaproteobacteria</taxon>
        <taxon>Parvularculales</taxon>
        <taxon>Parvularculaceae</taxon>
        <taxon>Hyphococcus</taxon>
    </lineage>
</organism>
<feature type="transmembrane region" description="Helical" evidence="1">
    <location>
        <begin position="107"/>
        <end position="126"/>
    </location>
</feature>
<gene>
    <name evidence="3" type="ORF">ACFMB1_14795</name>
</gene>
<keyword evidence="1" id="KW-0472">Membrane</keyword>
<dbReference type="Proteomes" id="UP001596116">
    <property type="component" value="Unassembled WGS sequence"/>
</dbReference>
<dbReference type="EMBL" id="JBHPON010000002">
    <property type="protein sequence ID" value="MFC6036824.1"/>
    <property type="molecule type" value="Genomic_DNA"/>
</dbReference>
<feature type="domain" description="DUF418" evidence="2">
    <location>
        <begin position="269"/>
        <end position="428"/>
    </location>
</feature>
<feature type="transmembrane region" description="Helical" evidence="1">
    <location>
        <begin position="251"/>
        <end position="271"/>
    </location>
</feature>
<sequence length="445" mass="49128">MAAEDQSLTGAGPASARIDALDALRGLAVLGIFVINIIGFSLPEIAFSNPKAAGGADALNYSLWTLSTVFVEGSMRGLFSLMFGAGVMLFTARALYPDGPIRIADLYYRRTIWLLLFGIIHALALLMPGDILQIYGMAGLVIFPFRILKSPTLIAIAAAILATLTLLTYFDEAPQTERGREALSLEAKAEAGQTLSPEDLDAVSAWREEVAGNWPEEDELKQEITNRTGDIATVYASNAETVVAYSDIVGLIWWTADAFMMMLIGMAFYRWRIITGERSARFYAMLAIGAYAIGLTLRIVAVMQRWEADFSPILWSWATFDQVARVATTLGHVGLFFLIWKWAASSLPLRALTAAGRMALSNYIGQTVIANLIFSGIGLGLYGSLDRAHVYLVMIAIWSFQLAFSLWWLARFRFGPLEWGWRCLTYWRRQPFRKAKAGADKGIAV</sequence>
<dbReference type="PANTHER" id="PTHR30590:SF2">
    <property type="entry name" value="INNER MEMBRANE PROTEIN"/>
    <property type="match status" value="1"/>
</dbReference>
<keyword evidence="1" id="KW-1133">Transmembrane helix</keyword>
<reference evidence="3 4" key="1">
    <citation type="submission" date="2024-09" db="EMBL/GenBank/DDBJ databases">
        <authorList>
            <person name="Zhang Z.-H."/>
        </authorList>
    </citation>
    <scope>NUCLEOTIDE SEQUENCE [LARGE SCALE GENOMIC DNA]</scope>
    <source>
        <strain evidence="3 4">HHTR114</strain>
    </source>
</reference>
<accession>A0ABW1KY34</accession>
<dbReference type="PANTHER" id="PTHR30590">
    <property type="entry name" value="INNER MEMBRANE PROTEIN"/>
    <property type="match status" value="1"/>
</dbReference>
<evidence type="ECO:0000313" key="3">
    <source>
        <dbReference type="EMBL" id="MFC6036824.1"/>
    </source>
</evidence>
<evidence type="ECO:0000259" key="2">
    <source>
        <dbReference type="Pfam" id="PF04235"/>
    </source>
</evidence>
<feature type="transmembrane region" description="Helical" evidence="1">
    <location>
        <begin position="323"/>
        <end position="343"/>
    </location>
</feature>
<dbReference type="InterPro" id="IPR052529">
    <property type="entry name" value="Bact_Transport_Assoc"/>
</dbReference>
<feature type="transmembrane region" description="Helical" evidence="1">
    <location>
        <begin position="153"/>
        <end position="170"/>
    </location>
</feature>
<name>A0ABW1KY34_9PROT</name>
<keyword evidence="4" id="KW-1185">Reference proteome</keyword>
<comment type="caution">
    <text evidence="3">The sequence shown here is derived from an EMBL/GenBank/DDBJ whole genome shotgun (WGS) entry which is preliminary data.</text>
</comment>
<feature type="transmembrane region" description="Helical" evidence="1">
    <location>
        <begin position="388"/>
        <end position="409"/>
    </location>
</feature>
<keyword evidence="1" id="KW-0812">Transmembrane</keyword>
<protein>
    <submittedName>
        <fullName evidence="3">DUF418 domain-containing protein</fullName>
    </submittedName>
</protein>
<evidence type="ECO:0000313" key="4">
    <source>
        <dbReference type="Proteomes" id="UP001596116"/>
    </source>
</evidence>
<dbReference type="Pfam" id="PF04235">
    <property type="entry name" value="DUF418"/>
    <property type="match status" value="1"/>
</dbReference>
<evidence type="ECO:0000256" key="1">
    <source>
        <dbReference type="SAM" id="Phobius"/>
    </source>
</evidence>
<feature type="transmembrane region" description="Helical" evidence="1">
    <location>
        <begin position="283"/>
        <end position="303"/>
    </location>
</feature>
<feature type="transmembrane region" description="Helical" evidence="1">
    <location>
        <begin position="23"/>
        <end position="42"/>
    </location>
</feature>
<feature type="transmembrane region" description="Helical" evidence="1">
    <location>
        <begin position="77"/>
        <end position="95"/>
    </location>
</feature>
<dbReference type="RefSeq" id="WP_379881928.1">
    <property type="nucleotide sequence ID" value="NZ_JBHPON010000002.1"/>
</dbReference>
<feature type="transmembrane region" description="Helical" evidence="1">
    <location>
        <begin position="363"/>
        <end position="382"/>
    </location>
</feature>
<proteinExistence type="predicted"/>
<dbReference type="InterPro" id="IPR007349">
    <property type="entry name" value="DUF418"/>
</dbReference>